<dbReference type="SMART" id="SM00341">
    <property type="entry name" value="HRDC"/>
    <property type="match status" value="1"/>
</dbReference>
<dbReference type="InterPro" id="IPR002121">
    <property type="entry name" value="HRDC_dom"/>
</dbReference>
<dbReference type="InterPro" id="IPR044876">
    <property type="entry name" value="HRDC_dom_sf"/>
</dbReference>
<evidence type="ECO:0000313" key="3">
    <source>
        <dbReference type="Proteomes" id="UP001594351"/>
    </source>
</evidence>
<dbReference type="PROSITE" id="PS50967">
    <property type="entry name" value="HRDC"/>
    <property type="match status" value="1"/>
</dbReference>
<proteinExistence type="predicted"/>
<protein>
    <submittedName>
        <fullName evidence="2">HRDC domain-containing protein</fullName>
    </submittedName>
</protein>
<accession>A0ABV6Z3S9</accession>
<organism evidence="2 3">
    <name type="scientific">candidate division CSSED10-310 bacterium</name>
    <dbReference type="NCBI Taxonomy" id="2855610"/>
    <lineage>
        <taxon>Bacteria</taxon>
        <taxon>Bacteria division CSSED10-310</taxon>
    </lineage>
</organism>
<evidence type="ECO:0000313" key="2">
    <source>
        <dbReference type="EMBL" id="MFC1853105.1"/>
    </source>
</evidence>
<dbReference type="SUPFAM" id="SSF47819">
    <property type="entry name" value="HRDC-like"/>
    <property type="match status" value="1"/>
</dbReference>
<dbReference type="InterPro" id="IPR010997">
    <property type="entry name" value="HRDC-like_sf"/>
</dbReference>
<feature type="domain" description="HRDC" evidence="1">
    <location>
        <begin position="71"/>
        <end position="146"/>
    </location>
</feature>
<evidence type="ECO:0000259" key="1">
    <source>
        <dbReference type="PROSITE" id="PS50967"/>
    </source>
</evidence>
<sequence>MAFKFFTIRVLHADESELNSFLSSHRILSIQQKMILEKGHSYWAFSIEYLPKVKSTSSSKSSRIDYKEVLSEEDFSVFSRLRELRKNIGKQEGVPIYTIFTNEQLAEIARKKPETVIELSKIEGIGEAKLKKYAESFLNMLRKLKK</sequence>
<dbReference type="Proteomes" id="UP001594351">
    <property type="component" value="Unassembled WGS sequence"/>
</dbReference>
<comment type="caution">
    <text evidence="2">The sequence shown here is derived from an EMBL/GenBank/DDBJ whole genome shotgun (WGS) entry which is preliminary data.</text>
</comment>
<keyword evidence="3" id="KW-1185">Reference proteome</keyword>
<name>A0ABV6Z3S9_UNCC1</name>
<dbReference type="Pfam" id="PF00570">
    <property type="entry name" value="HRDC"/>
    <property type="match status" value="1"/>
</dbReference>
<gene>
    <name evidence="2" type="ORF">ACFL27_23145</name>
</gene>
<reference evidence="2 3" key="1">
    <citation type="submission" date="2024-09" db="EMBL/GenBank/DDBJ databases">
        <title>Laminarin stimulates single cell rates of sulfate reduction while oxygen inhibits transcriptomic activity in coastal marine sediment.</title>
        <authorList>
            <person name="Lindsay M."/>
            <person name="Orcutt B."/>
            <person name="Emerson D."/>
            <person name="Stepanauskas R."/>
            <person name="D'Angelo T."/>
        </authorList>
    </citation>
    <scope>NUCLEOTIDE SEQUENCE [LARGE SCALE GENOMIC DNA]</scope>
    <source>
        <strain evidence="2">SAG AM-311-K15</strain>
    </source>
</reference>
<dbReference type="EMBL" id="JBHPBY010000424">
    <property type="protein sequence ID" value="MFC1853105.1"/>
    <property type="molecule type" value="Genomic_DNA"/>
</dbReference>
<dbReference type="Gene3D" id="1.10.150.80">
    <property type="entry name" value="HRDC domain"/>
    <property type="match status" value="1"/>
</dbReference>